<name>A0A1F7HJD1_9BACT</name>
<keyword evidence="4" id="KW-0406">Ion transport</keyword>
<dbReference type="GO" id="GO:0046933">
    <property type="term" value="F:proton-transporting ATP synthase activity, rotational mechanism"/>
    <property type="evidence" value="ECO:0007669"/>
    <property type="project" value="InterPro"/>
</dbReference>
<protein>
    <submittedName>
        <fullName evidence="7">Uncharacterized protein</fullName>
    </submittedName>
</protein>
<evidence type="ECO:0000256" key="3">
    <source>
        <dbReference type="ARBA" id="ARBA00022781"/>
    </source>
</evidence>
<evidence type="ECO:0000256" key="5">
    <source>
        <dbReference type="ARBA" id="ARBA00023136"/>
    </source>
</evidence>
<evidence type="ECO:0000256" key="2">
    <source>
        <dbReference type="ARBA" id="ARBA00022448"/>
    </source>
</evidence>
<sequence length="95" mass="11039">MKIKPRLKEELRKYLLNKLSEESKKATLISSHKLTSEQVDEIKLKFPSIKEKKLELKIDEDLLAGFILKEGSKITDLSIKTKLIQFKKTINEVAR</sequence>
<dbReference type="PRINTS" id="PR00125">
    <property type="entry name" value="ATPASEDELTA"/>
</dbReference>
<keyword evidence="5" id="KW-0472">Membrane</keyword>
<comment type="caution">
    <text evidence="7">The sequence shown here is derived from an EMBL/GenBank/DDBJ whole genome shotgun (WGS) entry which is preliminary data.</text>
</comment>
<reference evidence="7 8" key="1">
    <citation type="journal article" date="2016" name="Nat. Commun.">
        <title>Thousands of microbial genomes shed light on interconnected biogeochemical processes in an aquifer system.</title>
        <authorList>
            <person name="Anantharaman K."/>
            <person name="Brown C.T."/>
            <person name="Hug L.A."/>
            <person name="Sharon I."/>
            <person name="Castelle C.J."/>
            <person name="Probst A.J."/>
            <person name="Thomas B.C."/>
            <person name="Singh A."/>
            <person name="Wilkins M.J."/>
            <person name="Karaoz U."/>
            <person name="Brodie E.L."/>
            <person name="Williams K.H."/>
            <person name="Hubbard S.S."/>
            <person name="Banfield J.F."/>
        </authorList>
    </citation>
    <scope>NUCLEOTIDE SEQUENCE [LARGE SCALE GENOMIC DNA]</scope>
</reference>
<comment type="subcellular location">
    <subcellularLocation>
        <location evidence="1">Membrane</location>
    </subcellularLocation>
</comment>
<keyword evidence="6" id="KW-0066">ATP synthesis</keyword>
<dbReference type="Pfam" id="PF00213">
    <property type="entry name" value="OSCP"/>
    <property type="match status" value="1"/>
</dbReference>
<evidence type="ECO:0000256" key="4">
    <source>
        <dbReference type="ARBA" id="ARBA00023065"/>
    </source>
</evidence>
<organism evidence="7 8">
    <name type="scientific">Candidatus Roizmanbacteria bacterium RIFCSPHIGHO2_12_FULL_33_9</name>
    <dbReference type="NCBI Taxonomy" id="1802045"/>
    <lineage>
        <taxon>Bacteria</taxon>
        <taxon>Candidatus Roizmaniibacteriota</taxon>
    </lineage>
</organism>
<proteinExistence type="predicted"/>
<dbReference type="EMBL" id="MFZV01000017">
    <property type="protein sequence ID" value="OGK31193.1"/>
    <property type="molecule type" value="Genomic_DNA"/>
</dbReference>
<evidence type="ECO:0000256" key="6">
    <source>
        <dbReference type="ARBA" id="ARBA00023310"/>
    </source>
</evidence>
<dbReference type="GO" id="GO:0016020">
    <property type="term" value="C:membrane"/>
    <property type="evidence" value="ECO:0007669"/>
    <property type="project" value="UniProtKB-SubCell"/>
</dbReference>
<dbReference type="InterPro" id="IPR000711">
    <property type="entry name" value="ATPase_OSCP/dsu"/>
</dbReference>
<evidence type="ECO:0000313" key="8">
    <source>
        <dbReference type="Proteomes" id="UP000177199"/>
    </source>
</evidence>
<gene>
    <name evidence="7" type="ORF">A3F29_01715</name>
</gene>
<keyword evidence="3" id="KW-0375">Hydrogen ion transport</keyword>
<accession>A0A1F7HJD1</accession>
<dbReference type="AlphaFoldDB" id="A0A1F7HJD1"/>
<keyword evidence="2" id="KW-0813">Transport</keyword>
<evidence type="ECO:0000256" key="1">
    <source>
        <dbReference type="ARBA" id="ARBA00004370"/>
    </source>
</evidence>
<dbReference type="Proteomes" id="UP000177199">
    <property type="component" value="Unassembled WGS sequence"/>
</dbReference>
<evidence type="ECO:0000313" key="7">
    <source>
        <dbReference type="EMBL" id="OGK31193.1"/>
    </source>
</evidence>